<evidence type="ECO:0000313" key="2">
    <source>
        <dbReference type="Proteomes" id="UP000189670"/>
    </source>
</evidence>
<dbReference type="InterPro" id="IPR029063">
    <property type="entry name" value="SAM-dependent_MTases_sf"/>
</dbReference>
<dbReference type="Proteomes" id="UP000189670">
    <property type="component" value="Unassembled WGS sequence"/>
</dbReference>
<gene>
    <name evidence="1" type="ORF">OMM_13898</name>
</gene>
<evidence type="ECO:0008006" key="3">
    <source>
        <dbReference type="Google" id="ProtNLM"/>
    </source>
</evidence>
<protein>
    <recommendedName>
        <fullName evidence="3">Methyltransferase type 11 domain-containing protein</fullName>
    </recommendedName>
</protein>
<dbReference type="AlphaFoldDB" id="A0A1V1NT54"/>
<reference evidence="2" key="1">
    <citation type="submission" date="2012-11" db="EMBL/GenBank/DDBJ databases">
        <authorList>
            <person name="Lucero-Rivera Y.E."/>
            <person name="Tovar-Ramirez D."/>
        </authorList>
    </citation>
    <scope>NUCLEOTIDE SEQUENCE [LARGE SCALE GENOMIC DNA]</scope>
    <source>
        <strain evidence="2">Araruama</strain>
    </source>
</reference>
<evidence type="ECO:0000313" key="1">
    <source>
        <dbReference type="EMBL" id="ETR65666.1"/>
    </source>
</evidence>
<dbReference type="Gene3D" id="3.40.50.150">
    <property type="entry name" value="Vaccinia Virus protein VP39"/>
    <property type="match status" value="1"/>
</dbReference>
<sequence length="106" mass="12282">MKDVLSFKPKELFYDVVFIRSAIEHFSQENQGKIFQKAKLALKPGGWFCGDTPANPSKGPSKQLSAHENEWADENEMRNELGKVFNKVTTYSMQSFDRTTLFWRCQ</sequence>
<organism evidence="1 2">
    <name type="scientific">Candidatus Magnetoglobus multicellularis str. Araruama</name>
    <dbReference type="NCBI Taxonomy" id="890399"/>
    <lineage>
        <taxon>Bacteria</taxon>
        <taxon>Pseudomonadati</taxon>
        <taxon>Thermodesulfobacteriota</taxon>
        <taxon>Desulfobacteria</taxon>
        <taxon>Desulfobacterales</taxon>
        <taxon>Desulfobacteraceae</taxon>
        <taxon>Candidatus Magnetoglobus</taxon>
    </lineage>
</organism>
<proteinExistence type="predicted"/>
<dbReference type="EMBL" id="ATBP01002606">
    <property type="protein sequence ID" value="ETR65666.1"/>
    <property type="molecule type" value="Genomic_DNA"/>
</dbReference>
<comment type="caution">
    <text evidence="1">The sequence shown here is derived from an EMBL/GenBank/DDBJ whole genome shotgun (WGS) entry which is preliminary data.</text>
</comment>
<dbReference type="SUPFAM" id="SSF53335">
    <property type="entry name" value="S-adenosyl-L-methionine-dependent methyltransferases"/>
    <property type="match status" value="1"/>
</dbReference>
<name>A0A1V1NT54_9BACT</name>
<accession>A0A1V1NT54</accession>